<dbReference type="EMBL" id="JBEZAE010000003">
    <property type="protein sequence ID" value="MEU7069921.1"/>
    <property type="molecule type" value="Genomic_DNA"/>
</dbReference>
<name>A0ABV3C562_9ACTN</name>
<evidence type="ECO:0000313" key="4">
    <source>
        <dbReference type="EMBL" id="MEU7069921.1"/>
    </source>
</evidence>
<evidence type="ECO:0000256" key="1">
    <source>
        <dbReference type="ARBA" id="ARBA00022679"/>
    </source>
</evidence>
<dbReference type="RefSeq" id="WP_358470184.1">
    <property type="nucleotide sequence ID" value="NZ_JBEZAE010000003.1"/>
</dbReference>
<accession>A0ABV3C562</accession>
<dbReference type="InterPro" id="IPR025184">
    <property type="entry name" value="AadA_C"/>
</dbReference>
<dbReference type="Pfam" id="PF13427">
    <property type="entry name" value="AadA_C"/>
    <property type="match status" value="1"/>
</dbReference>
<gene>
    <name evidence="4" type="ORF">AB0A88_07185</name>
</gene>
<keyword evidence="1" id="KW-0808">Transferase</keyword>
<evidence type="ECO:0000256" key="2">
    <source>
        <dbReference type="SAM" id="MobiDB-lite"/>
    </source>
</evidence>
<dbReference type="GO" id="GO:0016779">
    <property type="term" value="F:nucleotidyltransferase activity"/>
    <property type="evidence" value="ECO:0007669"/>
    <property type="project" value="UniProtKB-KW"/>
</dbReference>
<organism evidence="4 5">
    <name type="scientific">Streptomyces narbonensis</name>
    <dbReference type="NCBI Taxonomy" id="67333"/>
    <lineage>
        <taxon>Bacteria</taxon>
        <taxon>Bacillati</taxon>
        <taxon>Actinomycetota</taxon>
        <taxon>Actinomycetes</taxon>
        <taxon>Kitasatosporales</taxon>
        <taxon>Streptomycetaceae</taxon>
        <taxon>Streptomyces</taxon>
    </lineage>
</organism>
<evidence type="ECO:0000259" key="3">
    <source>
        <dbReference type="Pfam" id="PF13427"/>
    </source>
</evidence>
<feature type="domain" description="Adenylyltransferase AadA C-terminal" evidence="3">
    <location>
        <begin position="7"/>
        <end position="37"/>
    </location>
</feature>
<reference evidence="4 5" key="1">
    <citation type="submission" date="2024-06" db="EMBL/GenBank/DDBJ databases">
        <title>The Natural Products Discovery Center: Release of the First 8490 Sequenced Strains for Exploring Actinobacteria Biosynthetic Diversity.</title>
        <authorList>
            <person name="Kalkreuter E."/>
            <person name="Kautsar S.A."/>
            <person name="Yang D."/>
            <person name="Bader C.D."/>
            <person name="Teijaro C.N."/>
            <person name="Fluegel L."/>
            <person name="Davis C.M."/>
            <person name="Simpson J.R."/>
            <person name="Lauterbach L."/>
            <person name="Steele A.D."/>
            <person name="Gui C."/>
            <person name="Meng S."/>
            <person name="Li G."/>
            <person name="Viehrig K."/>
            <person name="Ye F."/>
            <person name="Su P."/>
            <person name="Kiefer A.F."/>
            <person name="Nichols A."/>
            <person name="Cepeda A.J."/>
            <person name="Yan W."/>
            <person name="Fan B."/>
            <person name="Jiang Y."/>
            <person name="Adhikari A."/>
            <person name="Zheng C.-J."/>
            <person name="Schuster L."/>
            <person name="Cowan T.M."/>
            <person name="Smanski M.J."/>
            <person name="Chevrette M.G."/>
            <person name="De Carvalho L.P.S."/>
            <person name="Shen B."/>
        </authorList>
    </citation>
    <scope>NUCLEOTIDE SEQUENCE [LARGE SCALE GENOMIC DNA]</scope>
    <source>
        <strain evidence="4 5">NPDC045974</strain>
    </source>
</reference>
<keyword evidence="4" id="KW-0548">Nucleotidyltransferase</keyword>
<proteinExistence type="predicted"/>
<keyword evidence="5" id="KW-1185">Reference proteome</keyword>
<comment type="caution">
    <text evidence="4">The sequence shown here is derived from an EMBL/GenBank/DDBJ whole genome shotgun (WGS) entry which is preliminary data.</text>
</comment>
<dbReference type="Proteomes" id="UP001551329">
    <property type="component" value="Unassembled WGS sequence"/>
</dbReference>
<protein>
    <submittedName>
        <fullName evidence="4">Aminoglycoside adenylyltransferase domain-containing protein</fullName>
    </submittedName>
</protein>
<feature type="compositionally biased region" description="Low complexity" evidence="2">
    <location>
        <begin position="48"/>
        <end position="58"/>
    </location>
</feature>
<feature type="region of interest" description="Disordered" evidence="2">
    <location>
        <begin position="1"/>
        <end position="25"/>
    </location>
</feature>
<sequence length="80" mass="8023">MAPTSPRTGRIRSKDGAAQGVLGELPEEHRPVLVAARGPVPGGGVRGVGVPAARGAGPCRVRSRGDQEGLSGLKLPGSFS</sequence>
<feature type="region of interest" description="Disordered" evidence="2">
    <location>
        <begin position="38"/>
        <end position="80"/>
    </location>
</feature>
<evidence type="ECO:0000313" key="5">
    <source>
        <dbReference type="Proteomes" id="UP001551329"/>
    </source>
</evidence>